<name>A0A9D3XFQ9_9SAUR</name>
<protein>
    <submittedName>
        <fullName evidence="2">Uncharacterized protein</fullName>
    </submittedName>
</protein>
<reference evidence="2" key="1">
    <citation type="submission" date="2021-09" db="EMBL/GenBank/DDBJ databases">
        <title>The genome of Mauremys mutica provides insights into the evolution of semi-aquatic lifestyle.</title>
        <authorList>
            <person name="Gong S."/>
            <person name="Gao Y."/>
        </authorList>
    </citation>
    <scope>NUCLEOTIDE SEQUENCE</scope>
    <source>
        <strain evidence="2">MM-2020</strain>
        <tissue evidence="2">Muscle</tissue>
    </source>
</reference>
<feature type="compositionally biased region" description="Low complexity" evidence="1">
    <location>
        <begin position="66"/>
        <end position="78"/>
    </location>
</feature>
<dbReference type="EMBL" id="JAHDVG010000473">
    <property type="protein sequence ID" value="KAH1178826.1"/>
    <property type="molecule type" value="Genomic_DNA"/>
</dbReference>
<gene>
    <name evidence="2" type="ORF">KIL84_000157</name>
</gene>
<feature type="region of interest" description="Disordered" evidence="1">
    <location>
        <begin position="62"/>
        <end position="151"/>
    </location>
</feature>
<accession>A0A9D3XFQ9</accession>
<keyword evidence="3" id="KW-1185">Reference proteome</keyword>
<organism evidence="2 3">
    <name type="scientific">Mauremys mutica</name>
    <name type="common">yellowpond turtle</name>
    <dbReference type="NCBI Taxonomy" id="74926"/>
    <lineage>
        <taxon>Eukaryota</taxon>
        <taxon>Metazoa</taxon>
        <taxon>Chordata</taxon>
        <taxon>Craniata</taxon>
        <taxon>Vertebrata</taxon>
        <taxon>Euteleostomi</taxon>
        <taxon>Archelosauria</taxon>
        <taxon>Testudinata</taxon>
        <taxon>Testudines</taxon>
        <taxon>Cryptodira</taxon>
        <taxon>Durocryptodira</taxon>
        <taxon>Testudinoidea</taxon>
        <taxon>Geoemydidae</taxon>
        <taxon>Geoemydinae</taxon>
        <taxon>Mauremys</taxon>
    </lineage>
</organism>
<dbReference type="Proteomes" id="UP000827986">
    <property type="component" value="Unassembled WGS sequence"/>
</dbReference>
<evidence type="ECO:0000256" key="1">
    <source>
        <dbReference type="SAM" id="MobiDB-lite"/>
    </source>
</evidence>
<sequence length="366" mass="38573">MTYNSAQRFACVSNCLETMTHIHQPGDTNLASPIPTHSPACPHLRRGIRRFSGAPVQPAVQTLPWAGGRAARGLPPAGSTNHPGEPAALSYWEPTPPDGSGLPRARPPRDGRRQRARSQPAGGGRAAPGWDCDMAGAQPVAPRAQPSGGAAMERQELAGGAEPGASPDGEFQAVVQRTQVLLLAGETWEPDGAQAALSSFAHQVLPVARRSGSLSPAPPSPAPPAGQLIFFLCRAASLRGRAERLREALRGVREQSRGAPAALVAVIVQPQPEEEAEARRRLEELLLEVFQPPGPGAAPRVEVHTAVFRPGRPEGALEVKKAACEALREEPEDAVWVSRATLFKVLGALCVACAGIIGSQYMNTSI</sequence>
<dbReference type="OrthoDB" id="9023213at2759"/>
<dbReference type="PANTHER" id="PTHR35675">
    <property type="entry name" value="HYPOTHETICAL PROTEIN LOC100362216"/>
    <property type="match status" value="1"/>
</dbReference>
<comment type="caution">
    <text evidence="2">The sequence shown here is derived from an EMBL/GenBank/DDBJ whole genome shotgun (WGS) entry which is preliminary data.</text>
</comment>
<dbReference type="AlphaFoldDB" id="A0A9D3XFQ9"/>
<dbReference type="PANTHER" id="PTHR35675:SF1">
    <property type="entry name" value="RIKEN CDNA 2810459M11 GENE"/>
    <property type="match status" value="1"/>
</dbReference>
<proteinExistence type="predicted"/>
<evidence type="ECO:0000313" key="2">
    <source>
        <dbReference type="EMBL" id="KAH1178826.1"/>
    </source>
</evidence>
<evidence type="ECO:0000313" key="3">
    <source>
        <dbReference type="Proteomes" id="UP000827986"/>
    </source>
</evidence>